<feature type="domain" description="C-CAP/cofactor C-like" evidence="8">
    <location>
        <begin position="132"/>
        <end position="287"/>
    </location>
</feature>
<dbReference type="STRING" id="946362.F2U575"/>
<dbReference type="PANTHER" id="PTHR15139">
    <property type="entry name" value="TUBULIN FOLDING COFACTOR C"/>
    <property type="match status" value="1"/>
</dbReference>
<dbReference type="FunCoup" id="F2U575">
    <property type="interactions" value="1002"/>
</dbReference>
<evidence type="ECO:0000256" key="3">
    <source>
        <dbReference type="ARBA" id="ARBA00022490"/>
    </source>
</evidence>
<dbReference type="InterPro" id="IPR016098">
    <property type="entry name" value="CAP/MinC_C"/>
</dbReference>
<dbReference type="Gene3D" id="2.160.20.70">
    <property type="match status" value="1"/>
</dbReference>
<gene>
    <name evidence="9" type="ORF">PTSG_03441</name>
</gene>
<dbReference type="InterPro" id="IPR038397">
    <property type="entry name" value="TBCC_N_sf"/>
</dbReference>
<dbReference type="GO" id="GO:0007023">
    <property type="term" value="P:post-chaperonin tubulin folding pathway"/>
    <property type="evidence" value="ECO:0007669"/>
    <property type="project" value="InterPro"/>
</dbReference>
<evidence type="ECO:0000259" key="8">
    <source>
        <dbReference type="PROSITE" id="PS51329"/>
    </source>
</evidence>
<dbReference type="Pfam" id="PF16752">
    <property type="entry name" value="TBCC_N"/>
    <property type="match status" value="1"/>
</dbReference>
<dbReference type="KEGG" id="sre:PTSG_03441"/>
<sequence length="317" mass="35370">MSGEVGKEFFTTFRGKLQELRTKLEALSTDASRDELTKALDDITKETAAVSKYLTDSTPFLPAYDNRSSQTALAEFKRELDAKRTQLVPKKKFAFKARQKKKPTAAKQPASSAPTDATKTAAPQSHQQAAQPAADHSKQQAAVEEDTLGFKDKANETLHLTREVATNSDVTLKNLENCTVLVEGAPGAIHASNLKNTTICIGPVSRSLLIDHCDGCKFVLACQQLRVHNTYDTDFYLHVTSRAIIEDCDRVRFAPFNWKYDGIEDDYKVAGLDTSINNWDKVNDFKWIKPHVPSPHWCTIPNDDRHDAWPTIASLPH</sequence>
<dbReference type="OrthoDB" id="194775at2759"/>
<evidence type="ECO:0000256" key="7">
    <source>
        <dbReference type="SAM" id="MobiDB-lite"/>
    </source>
</evidence>
<feature type="compositionally biased region" description="Basic residues" evidence="7">
    <location>
        <begin position="92"/>
        <end position="104"/>
    </location>
</feature>
<feature type="compositionally biased region" description="Low complexity" evidence="7">
    <location>
        <begin position="105"/>
        <end position="134"/>
    </location>
</feature>
<evidence type="ECO:0000256" key="2">
    <source>
        <dbReference type="ARBA" id="ARBA00008848"/>
    </source>
</evidence>
<dbReference type="GO" id="GO:0005737">
    <property type="term" value="C:cytoplasm"/>
    <property type="evidence" value="ECO:0007669"/>
    <property type="project" value="UniProtKB-SubCell"/>
</dbReference>
<dbReference type="EMBL" id="GL832961">
    <property type="protein sequence ID" value="EGD82791.1"/>
    <property type="molecule type" value="Genomic_DNA"/>
</dbReference>
<name>F2U575_SALR5</name>
<evidence type="ECO:0000256" key="1">
    <source>
        <dbReference type="ARBA" id="ARBA00004496"/>
    </source>
</evidence>
<organism evidence="10">
    <name type="scientific">Salpingoeca rosetta (strain ATCC 50818 / BSB-021)</name>
    <dbReference type="NCBI Taxonomy" id="946362"/>
    <lineage>
        <taxon>Eukaryota</taxon>
        <taxon>Choanoflagellata</taxon>
        <taxon>Craspedida</taxon>
        <taxon>Salpingoecidae</taxon>
        <taxon>Salpingoeca</taxon>
    </lineage>
</organism>
<evidence type="ECO:0000256" key="5">
    <source>
        <dbReference type="ARBA" id="ARBA00023186"/>
    </source>
</evidence>
<dbReference type="InterPro" id="IPR012945">
    <property type="entry name" value="Tubulin-bd_cofactor_C_dom"/>
</dbReference>
<keyword evidence="5" id="KW-0143">Chaperone</keyword>
<dbReference type="SMART" id="SM00673">
    <property type="entry name" value="CARP"/>
    <property type="match status" value="2"/>
</dbReference>
<dbReference type="eggNOG" id="KOG2512">
    <property type="taxonomic scope" value="Eukaryota"/>
</dbReference>
<dbReference type="Gene3D" id="1.20.58.1250">
    <property type="entry name" value="Tubulin Binding Cofactor C, N-terminal domain"/>
    <property type="match status" value="1"/>
</dbReference>
<proteinExistence type="inferred from homology"/>
<comment type="similarity">
    <text evidence="2">Belongs to the TBCC family.</text>
</comment>
<keyword evidence="10" id="KW-1185">Reference proteome</keyword>
<keyword evidence="3" id="KW-0963">Cytoplasm</keyword>
<dbReference type="GO" id="GO:0015631">
    <property type="term" value="F:tubulin binding"/>
    <property type="evidence" value="ECO:0007669"/>
    <property type="project" value="InterPro"/>
</dbReference>
<dbReference type="InterPro" id="IPR017901">
    <property type="entry name" value="C-CAP_CF_C-like"/>
</dbReference>
<dbReference type="AlphaFoldDB" id="F2U575"/>
<dbReference type="GO" id="GO:0007021">
    <property type="term" value="P:tubulin complex assembly"/>
    <property type="evidence" value="ECO:0007669"/>
    <property type="project" value="TreeGrafter"/>
</dbReference>
<reference evidence="9" key="1">
    <citation type="submission" date="2009-08" db="EMBL/GenBank/DDBJ databases">
        <title>Annotation of Salpingoeca rosetta.</title>
        <authorList>
            <consortium name="The Broad Institute Genome Sequencing Platform"/>
            <person name="Russ C."/>
            <person name="Cuomo C."/>
            <person name="Burger G."/>
            <person name="Gray M.W."/>
            <person name="Holland P.W.H."/>
            <person name="King N."/>
            <person name="Lang F.B.F."/>
            <person name="Roger A.J."/>
            <person name="Ruiz-Trillo I."/>
            <person name="Young S.K."/>
            <person name="Zeng Q."/>
            <person name="Gargeya S."/>
            <person name="Alvarado L."/>
            <person name="Berlin A."/>
            <person name="Chapman S.B."/>
            <person name="Chen Z."/>
            <person name="Freedman E."/>
            <person name="Gellesch M."/>
            <person name="Goldberg J."/>
            <person name="Griggs A."/>
            <person name="Gujja S."/>
            <person name="Heilman E."/>
            <person name="Heiman D."/>
            <person name="Howarth C."/>
            <person name="Mehta T."/>
            <person name="Neiman D."/>
            <person name="Pearson M."/>
            <person name="Roberts A."/>
            <person name="Saif S."/>
            <person name="Shea T."/>
            <person name="Shenoy N."/>
            <person name="Sisk P."/>
            <person name="Stolte C."/>
            <person name="Sykes S."/>
            <person name="White J."/>
            <person name="Yandava C."/>
            <person name="Haas B."/>
            <person name="Nusbaum C."/>
            <person name="Birren B."/>
        </authorList>
    </citation>
    <scope>NUCLEOTIDE SEQUENCE [LARGE SCALE GENOMIC DNA]</scope>
    <source>
        <strain evidence="9">ATCC 50818</strain>
    </source>
</reference>
<dbReference type="OMA" id="YFQHEIT"/>
<dbReference type="InterPro" id="IPR031925">
    <property type="entry name" value="TBCC_N"/>
</dbReference>
<dbReference type="InParanoid" id="F2U575"/>
<accession>F2U575</accession>
<protein>
    <recommendedName>
        <fullName evidence="8">C-CAP/cofactor C-like domain-containing protein</fullName>
    </recommendedName>
</protein>
<evidence type="ECO:0000256" key="4">
    <source>
        <dbReference type="ARBA" id="ARBA00022990"/>
    </source>
</evidence>
<feature type="region of interest" description="Disordered" evidence="7">
    <location>
        <begin position="92"/>
        <end position="143"/>
    </location>
</feature>
<evidence type="ECO:0000313" key="10">
    <source>
        <dbReference type="Proteomes" id="UP000007799"/>
    </source>
</evidence>
<dbReference type="RefSeq" id="XP_004996027.1">
    <property type="nucleotide sequence ID" value="XM_004995970.1"/>
</dbReference>
<comment type="subcellular location">
    <subcellularLocation>
        <location evidence="1">Cytoplasm</location>
    </subcellularLocation>
</comment>
<dbReference type="InterPro" id="IPR006599">
    <property type="entry name" value="CARP_motif"/>
</dbReference>
<dbReference type="Pfam" id="PF07986">
    <property type="entry name" value="TBCC"/>
    <property type="match status" value="1"/>
</dbReference>
<dbReference type="PANTHER" id="PTHR15139:SF0">
    <property type="entry name" value="TUBULIN-SPECIFIC CHAPERONE C"/>
    <property type="match status" value="1"/>
</dbReference>
<evidence type="ECO:0000313" key="9">
    <source>
        <dbReference type="EMBL" id="EGD82791.1"/>
    </source>
</evidence>
<evidence type="ECO:0000256" key="6">
    <source>
        <dbReference type="ARBA" id="ARBA00026055"/>
    </source>
</evidence>
<comment type="subunit">
    <text evidence="6">Supercomplex made of cofactors A to E. Cofactors A and D function by capturing and stabilizing tubulin in a quasi-native conformation. Cofactor E binds to the cofactor D-tubulin complex; interaction with cofactor C then causes the release of tubulin polypeptides that are committed to the native state.</text>
</comment>
<dbReference type="GeneID" id="16076614"/>
<keyword evidence="4" id="KW-0007">Acetylation</keyword>
<dbReference type="PROSITE" id="PS51329">
    <property type="entry name" value="C_CAP_COFACTOR_C"/>
    <property type="match status" value="1"/>
</dbReference>
<dbReference type="Proteomes" id="UP000007799">
    <property type="component" value="Unassembled WGS sequence"/>
</dbReference>
<dbReference type="InterPro" id="IPR027684">
    <property type="entry name" value="TBCC"/>
</dbReference>